<dbReference type="Pfam" id="PF00589">
    <property type="entry name" value="Phage_integrase"/>
    <property type="match status" value="1"/>
</dbReference>
<name>A0A9E8ZMI5_9CYAN</name>
<feature type="domain" description="Tyr recombinase" evidence="4">
    <location>
        <begin position="191"/>
        <end position="401"/>
    </location>
</feature>
<evidence type="ECO:0000313" key="5">
    <source>
        <dbReference type="EMBL" id="WAL61226.1"/>
    </source>
</evidence>
<organism evidence="5 6">
    <name type="scientific">Thermocoleostomius sinensis A174</name>
    <dbReference type="NCBI Taxonomy" id="2016057"/>
    <lineage>
        <taxon>Bacteria</taxon>
        <taxon>Bacillati</taxon>
        <taxon>Cyanobacteriota</taxon>
        <taxon>Cyanophyceae</taxon>
        <taxon>Oculatellales</taxon>
        <taxon>Oculatellaceae</taxon>
        <taxon>Thermocoleostomius</taxon>
    </lineage>
</organism>
<gene>
    <name evidence="5" type="ORF">OXH18_04285</name>
</gene>
<evidence type="ECO:0000256" key="3">
    <source>
        <dbReference type="ARBA" id="ARBA00023172"/>
    </source>
</evidence>
<sequence length="403" mass="46375">MQPRKRQSKGMVSVISTHDRLQLRFHYGGRRYYLTLGLADTQVNRKVAEAKAKLIESDIIYERFDPTLEKYKPQNALSVANTAAPLPVPKTSLLDLWEKYTQFQQAHLEETTIIRDYGKIEKRIRKFPKPYLEDAIAIQAHLLSEFAAETAKRTLKQLSACCNWAIRKKLISENPFKELAQEVKTKKASKVSRKPFSKECVAAIISAFEHNTYCSKYSPISHSYYAPYVKFLFHTGCRPEEAIALKWKHVEKNQIYICEAVATDVRIRKTTKTDTPRYFPINFPINEELRAIFEAVRPEHPDPNSLVFPARRGKELDTHNFLNRVWKPVVEKLVEAGKVKEYLPQYNCRHTFITLCLESGIISRRVADWCGTSVAVIEEHYAGAIAHIQVPSFGLTDQTTLED</sequence>
<dbReference type="InterPro" id="IPR011010">
    <property type="entry name" value="DNA_brk_join_enz"/>
</dbReference>
<dbReference type="EMBL" id="CP113797">
    <property type="protein sequence ID" value="WAL61226.1"/>
    <property type="molecule type" value="Genomic_DNA"/>
</dbReference>
<dbReference type="InterPro" id="IPR022000">
    <property type="entry name" value="Min27-like_integrase_DNA_bind"/>
</dbReference>
<dbReference type="Proteomes" id="UP001163152">
    <property type="component" value="Chromosome"/>
</dbReference>
<reference evidence="5" key="1">
    <citation type="submission" date="2022-12" db="EMBL/GenBank/DDBJ databases">
        <title>Polyphasic identification of a Novel Hot-Spring Cyanobacterium Ocullathermofonsia sinensis gen nov. sp. nov. and Genomic Insights on its Adaptations to the Thermal Habitat.</title>
        <authorList>
            <person name="Daroch M."/>
            <person name="Tang J."/>
            <person name="Jiang Y."/>
        </authorList>
    </citation>
    <scope>NUCLEOTIDE SEQUENCE</scope>
    <source>
        <strain evidence="5">PKUAC-SCTA174</strain>
    </source>
</reference>
<dbReference type="GO" id="GO:0003677">
    <property type="term" value="F:DNA binding"/>
    <property type="evidence" value="ECO:0007669"/>
    <property type="project" value="UniProtKB-KW"/>
</dbReference>
<evidence type="ECO:0000256" key="2">
    <source>
        <dbReference type="ARBA" id="ARBA00023125"/>
    </source>
</evidence>
<dbReference type="Gene3D" id="1.10.150.130">
    <property type="match status" value="1"/>
</dbReference>
<proteinExistence type="inferred from homology"/>
<evidence type="ECO:0000313" key="6">
    <source>
        <dbReference type="Proteomes" id="UP001163152"/>
    </source>
</evidence>
<dbReference type="PROSITE" id="PS51898">
    <property type="entry name" value="TYR_RECOMBINASE"/>
    <property type="match status" value="1"/>
</dbReference>
<dbReference type="InterPro" id="IPR013762">
    <property type="entry name" value="Integrase-like_cat_sf"/>
</dbReference>
<dbReference type="Gene3D" id="1.10.443.10">
    <property type="entry name" value="Intergrase catalytic core"/>
    <property type="match status" value="1"/>
</dbReference>
<dbReference type="GO" id="GO:0015074">
    <property type="term" value="P:DNA integration"/>
    <property type="evidence" value="ECO:0007669"/>
    <property type="project" value="InterPro"/>
</dbReference>
<accession>A0A9E8ZMI5</accession>
<dbReference type="KEGG" id="tsin:OXH18_04285"/>
<evidence type="ECO:0000259" key="4">
    <source>
        <dbReference type="PROSITE" id="PS51898"/>
    </source>
</evidence>
<dbReference type="Pfam" id="PF12167">
    <property type="entry name" value="Arm-DNA-bind_2"/>
    <property type="match status" value="1"/>
</dbReference>
<dbReference type="GO" id="GO:0006310">
    <property type="term" value="P:DNA recombination"/>
    <property type="evidence" value="ECO:0007669"/>
    <property type="project" value="UniProtKB-KW"/>
</dbReference>
<dbReference type="InterPro" id="IPR050090">
    <property type="entry name" value="Tyrosine_recombinase_XerCD"/>
</dbReference>
<dbReference type="PANTHER" id="PTHR30349:SF41">
    <property type="entry name" value="INTEGRASE_RECOMBINASE PROTEIN MJ0367-RELATED"/>
    <property type="match status" value="1"/>
</dbReference>
<dbReference type="SUPFAM" id="SSF56349">
    <property type="entry name" value="DNA breaking-rejoining enzymes"/>
    <property type="match status" value="1"/>
</dbReference>
<dbReference type="InterPro" id="IPR010998">
    <property type="entry name" value="Integrase_recombinase_N"/>
</dbReference>
<keyword evidence="2" id="KW-0238">DNA-binding</keyword>
<keyword evidence="3" id="KW-0233">DNA recombination</keyword>
<dbReference type="PANTHER" id="PTHR30349">
    <property type="entry name" value="PHAGE INTEGRASE-RELATED"/>
    <property type="match status" value="1"/>
</dbReference>
<protein>
    <submittedName>
        <fullName evidence="5">DUF3596 domain-containing protein</fullName>
    </submittedName>
</protein>
<comment type="similarity">
    <text evidence="1">Belongs to the 'phage' integrase family.</text>
</comment>
<dbReference type="InterPro" id="IPR002104">
    <property type="entry name" value="Integrase_catalytic"/>
</dbReference>
<evidence type="ECO:0000256" key="1">
    <source>
        <dbReference type="ARBA" id="ARBA00008857"/>
    </source>
</evidence>
<dbReference type="RefSeq" id="WP_268611183.1">
    <property type="nucleotide sequence ID" value="NZ_CP113797.1"/>
</dbReference>
<dbReference type="AlphaFoldDB" id="A0A9E8ZMI5"/>
<keyword evidence="6" id="KW-1185">Reference proteome</keyword>